<dbReference type="EC" id="1.8.99.-" evidence="2"/>
<keyword evidence="1" id="KW-1133">Transmembrane helix</keyword>
<evidence type="ECO:0000313" key="3">
    <source>
        <dbReference type="Proteomes" id="UP000007883"/>
    </source>
</evidence>
<dbReference type="Proteomes" id="UP000007883">
    <property type="component" value="Chromosome"/>
</dbReference>
<feature type="transmembrane region" description="Helical" evidence="1">
    <location>
        <begin position="256"/>
        <end position="274"/>
    </location>
</feature>
<reference evidence="2 3" key="1">
    <citation type="journal article" date="2012" name="J. Bacteriol.">
        <title>Complete genome sequence of phototrophic betaproteobacterium Rubrivivax gelatinosus IL144.</title>
        <authorList>
            <person name="Nagashima S."/>
            <person name="Kamimura A."/>
            <person name="Shimizu T."/>
            <person name="Nakamura-isaki S."/>
            <person name="Aono E."/>
            <person name="Sakamoto K."/>
            <person name="Ichikawa N."/>
            <person name="Nakazawa H."/>
            <person name="Sekine M."/>
            <person name="Yamazaki S."/>
            <person name="Fujita N."/>
            <person name="Shimada K."/>
            <person name="Hanada S."/>
            <person name="Nagashima K.V.P."/>
        </authorList>
    </citation>
    <scope>NUCLEOTIDE SEQUENCE [LARGE SCALE GENOMIC DNA]</scope>
    <source>
        <strain evidence="3">NBRC 100245 / IL144</strain>
    </source>
</reference>
<feature type="transmembrane region" description="Helical" evidence="1">
    <location>
        <begin position="88"/>
        <end position="106"/>
    </location>
</feature>
<organism evidence="2 3">
    <name type="scientific">Rubrivivax gelatinosus (strain NBRC 100245 / IL144)</name>
    <dbReference type="NCBI Taxonomy" id="983917"/>
    <lineage>
        <taxon>Bacteria</taxon>
        <taxon>Pseudomonadati</taxon>
        <taxon>Pseudomonadota</taxon>
        <taxon>Betaproteobacteria</taxon>
        <taxon>Burkholderiales</taxon>
        <taxon>Sphaerotilaceae</taxon>
        <taxon>Rubrivivax</taxon>
    </lineage>
</organism>
<dbReference type="Pfam" id="PF04976">
    <property type="entry name" value="DmsC"/>
    <property type="match status" value="1"/>
</dbReference>
<keyword evidence="1" id="KW-0812">Transmembrane</keyword>
<protein>
    <submittedName>
        <fullName evidence="2">Dimethylsulfoxide (DMSO) reductase, C subunit DmsC</fullName>
        <ecNumber evidence="2">1.8.99.-</ecNumber>
    </submittedName>
</protein>
<dbReference type="PANTHER" id="PTHR38095">
    <property type="entry name" value="ANAEROBIC DIMETHYL SULFOXIDE REDUCTASE CHAIN YNFH"/>
    <property type="match status" value="1"/>
</dbReference>
<dbReference type="GO" id="GO:0009389">
    <property type="term" value="F:dimethyl sulfoxide reductase activity"/>
    <property type="evidence" value="ECO:0007669"/>
    <property type="project" value="TreeGrafter"/>
</dbReference>
<feature type="transmembrane region" description="Helical" evidence="1">
    <location>
        <begin position="48"/>
        <end position="68"/>
    </location>
</feature>
<dbReference type="PANTHER" id="PTHR38095:SF3">
    <property type="entry name" value="ANAEROBIC DIMETHYL SULFOXIDE REDUCTASE, SUBUNIT C"/>
    <property type="match status" value="1"/>
</dbReference>
<sequence length="284" mass="30545">MIMGWHEWPLVLFTVIAQTAMGAFWWCFAALMAGGLDPERRHALEKRMIVVWALVAVGFGCAAFHLGSPARFINASFRFGAAAFSNEVVFGSLFACAGIVTWYLAWKNLATVQLRNRLHWLTLLLCAGFLYGMCSFYLMPTVPTWNTPLTPLAYVLTALIGGGAVAAALFAAAGIERGFLRHGPLKLAALAVGLAVLLTITQANGLASIASSIKQASALTPDYAALMALRFVILFSVLGLWVRASLRGQALSLQTGLAYGGLLMLGEMVGRGVFYNLHMTVGLR</sequence>
<dbReference type="GO" id="GO:0019645">
    <property type="term" value="P:anaerobic electron transport chain"/>
    <property type="evidence" value="ECO:0007669"/>
    <property type="project" value="InterPro"/>
</dbReference>
<keyword evidence="3" id="KW-1185">Reference proteome</keyword>
<dbReference type="AlphaFoldDB" id="I0HQT4"/>
<dbReference type="InterPro" id="IPR007059">
    <property type="entry name" value="DmsC"/>
</dbReference>
<dbReference type="EMBL" id="AP012320">
    <property type="protein sequence ID" value="BAL95371.1"/>
    <property type="molecule type" value="Genomic_DNA"/>
</dbReference>
<dbReference type="STRING" id="983917.RGE_20300"/>
<feature type="transmembrane region" description="Helical" evidence="1">
    <location>
        <begin position="12"/>
        <end position="36"/>
    </location>
</feature>
<dbReference type="GO" id="GO:0009390">
    <property type="term" value="C:dimethyl sulfoxide reductase complex"/>
    <property type="evidence" value="ECO:0007669"/>
    <property type="project" value="TreeGrafter"/>
</dbReference>
<evidence type="ECO:0000256" key="1">
    <source>
        <dbReference type="SAM" id="Phobius"/>
    </source>
</evidence>
<gene>
    <name evidence="2" type="primary">dmsC</name>
    <name evidence="2" type="ordered locus">RGE_20300</name>
</gene>
<dbReference type="eggNOG" id="COG3302">
    <property type="taxonomic scope" value="Bacteria"/>
</dbReference>
<feature type="transmembrane region" description="Helical" evidence="1">
    <location>
        <begin position="187"/>
        <end position="211"/>
    </location>
</feature>
<feature type="transmembrane region" description="Helical" evidence="1">
    <location>
        <begin position="118"/>
        <end position="139"/>
    </location>
</feature>
<evidence type="ECO:0000313" key="2">
    <source>
        <dbReference type="EMBL" id="BAL95371.1"/>
    </source>
</evidence>
<accession>I0HQT4</accession>
<feature type="transmembrane region" description="Helical" evidence="1">
    <location>
        <begin position="223"/>
        <end position="244"/>
    </location>
</feature>
<dbReference type="KEGG" id="rge:RGE_20300"/>
<feature type="transmembrane region" description="Helical" evidence="1">
    <location>
        <begin position="151"/>
        <end position="175"/>
    </location>
</feature>
<keyword evidence="2" id="KW-0560">Oxidoreductase</keyword>
<name>I0HQT4_RUBGI</name>
<dbReference type="PATRIC" id="fig|983917.3.peg.1960"/>
<keyword evidence="1" id="KW-0472">Membrane</keyword>
<proteinExistence type="predicted"/>
<dbReference type="GO" id="GO:0005886">
    <property type="term" value="C:plasma membrane"/>
    <property type="evidence" value="ECO:0007669"/>
    <property type="project" value="TreeGrafter"/>
</dbReference>
<dbReference type="HOGENOM" id="CLU_064909_2_0_4"/>